<accession>A0A517QMM4</accession>
<evidence type="ECO:0008006" key="4">
    <source>
        <dbReference type="Google" id="ProtNLM"/>
    </source>
</evidence>
<feature type="transmembrane region" description="Helical" evidence="1">
    <location>
        <begin position="73"/>
        <end position="96"/>
    </location>
</feature>
<protein>
    <recommendedName>
        <fullName evidence="4">DUF4405 domain-containing protein</fullName>
    </recommendedName>
</protein>
<sequence length="146" mass="16217">MNSVTEKPTSKTTATRKTRVSWSLINFFLDLLLLINFVVLMWVAAVLQFIFPVGANADGWTLWGGDIVAWQNIQFTTLCILTLGVTVHLMLHWNWICAVFNKQILKRTVPHSDGAETLVGVGLIAVIVHIIAIAMLFAKWSIVSPG</sequence>
<evidence type="ECO:0000256" key="1">
    <source>
        <dbReference type="SAM" id="Phobius"/>
    </source>
</evidence>
<dbReference type="RefSeq" id="WP_145198496.1">
    <property type="nucleotide sequence ID" value="NZ_CP036267.1"/>
</dbReference>
<keyword evidence="3" id="KW-1185">Reference proteome</keyword>
<dbReference type="OrthoDB" id="292310at2"/>
<keyword evidence="1" id="KW-0472">Membrane</keyword>
<dbReference type="KEGG" id="tpol:Mal48_21340"/>
<evidence type="ECO:0000313" key="3">
    <source>
        <dbReference type="Proteomes" id="UP000315724"/>
    </source>
</evidence>
<gene>
    <name evidence="2" type="ORF">Mal48_21340</name>
</gene>
<dbReference type="EMBL" id="CP036267">
    <property type="protein sequence ID" value="QDT32886.1"/>
    <property type="molecule type" value="Genomic_DNA"/>
</dbReference>
<keyword evidence="1" id="KW-1133">Transmembrane helix</keyword>
<feature type="transmembrane region" description="Helical" evidence="1">
    <location>
        <begin position="27"/>
        <end position="53"/>
    </location>
</feature>
<evidence type="ECO:0000313" key="2">
    <source>
        <dbReference type="EMBL" id="QDT32886.1"/>
    </source>
</evidence>
<dbReference type="Proteomes" id="UP000315724">
    <property type="component" value="Chromosome"/>
</dbReference>
<keyword evidence="1" id="KW-0812">Transmembrane</keyword>
<feature type="transmembrane region" description="Helical" evidence="1">
    <location>
        <begin position="117"/>
        <end position="138"/>
    </location>
</feature>
<organism evidence="2 3">
    <name type="scientific">Thalassoglobus polymorphus</name>
    <dbReference type="NCBI Taxonomy" id="2527994"/>
    <lineage>
        <taxon>Bacteria</taxon>
        <taxon>Pseudomonadati</taxon>
        <taxon>Planctomycetota</taxon>
        <taxon>Planctomycetia</taxon>
        <taxon>Planctomycetales</taxon>
        <taxon>Planctomycetaceae</taxon>
        <taxon>Thalassoglobus</taxon>
    </lineage>
</organism>
<dbReference type="AlphaFoldDB" id="A0A517QMM4"/>
<reference evidence="2 3" key="1">
    <citation type="submission" date="2019-02" db="EMBL/GenBank/DDBJ databases">
        <title>Deep-cultivation of Planctomycetes and their phenomic and genomic characterization uncovers novel biology.</title>
        <authorList>
            <person name="Wiegand S."/>
            <person name="Jogler M."/>
            <person name="Boedeker C."/>
            <person name="Pinto D."/>
            <person name="Vollmers J."/>
            <person name="Rivas-Marin E."/>
            <person name="Kohn T."/>
            <person name="Peeters S.H."/>
            <person name="Heuer A."/>
            <person name="Rast P."/>
            <person name="Oberbeckmann S."/>
            <person name="Bunk B."/>
            <person name="Jeske O."/>
            <person name="Meyerdierks A."/>
            <person name="Storesund J.E."/>
            <person name="Kallscheuer N."/>
            <person name="Luecker S."/>
            <person name="Lage O.M."/>
            <person name="Pohl T."/>
            <person name="Merkel B.J."/>
            <person name="Hornburger P."/>
            <person name="Mueller R.-W."/>
            <person name="Bruemmer F."/>
            <person name="Labrenz M."/>
            <person name="Spormann A.M."/>
            <person name="Op den Camp H."/>
            <person name="Overmann J."/>
            <person name="Amann R."/>
            <person name="Jetten M.S.M."/>
            <person name="Mascher T."/>
            <person name="Medema M.H."/>
            <person name="Devos D.P."/>
            <person name="Kaster A.-K."/>
            <person name="Ovreas L."/>
            <person name="Rohde M."/>
            <person name="Galperin M.Y."/>
            <person name="Jogler C."/>
        </authorList>
    </citation>
    <scope>NUCLEOTIDE SEQUENCE [LARGE SCALE GENOMIC DNA]</scope>
    <source>
        <strain evidence="2 3">Mal48</strain>
    </source>
</reference>
<proteinExistence type="predicted"/>
<name>A0A517QMM4_9PLAN</name>